<dbReference type="EMBL" id="JAAGMP010000314">
    <property type="protein sequence ID" value="NEC17934.1"/>
    <property type="molecule type" value="Genomic_DNA"/>
</dbReference>
<dbReference type="CDD" id="cd00093">
    <property type="entry name" value="HTH_XRE"/>
    <property type="match status" value="1"/>
</dbReference>
<dbReference type="InterPro" id="IPR010982">
    <property type="entry name" value="Lambda_DNA-bd_dom_sf"/>
</dbReference>
<sequence>MNQVSKAALRKLLTERRALIDPTGHGFTRPSKQGRRAPGLTQHQVDELTTRSSGTYRRLESGTYPNPPADYLRAVATLFAMNEQEWTSFCRYAGIGDPPGPLTPRSGKEVPGVWQEAVDGMSHPAYVTDASWELIAHNAEFARLFPHGAVPRNTMRWMLLEDGGRHMLTNWHTAWAPLVLPQLRAALASRPDDPILRGLEQEVLADPDCAPIWTGAVAHIHPDGDERPLLHAEDGPGWVTMCAAQPMTAPGARLIVLVFHAGESRAHARTPVLRAT</sequence>
<evidence type="ECO:0000313" key="3">
    <source>
        <dbReference type="EMBL" id="NEC17934.1"/>
    </source>
</evidence>
<evidence type="ECO:0000256" key="1">
    <source>
        <dbReference type="SAM" id="MobiDB-lite"/>
    </source>
</evidence>
<feature type="domain" description="MmyB-like transcription regulator ligand binding" evidence="2">
    <location>
        <begin position="115"/>
        <end position="268"/>
    </location>
</feature>
<protein>
    <submittedName>
        <fullName evidence="3">Helix-turn-helix transcriptional regulator</fullName>
    </submittedName>
</protein>
<comment type="caution">
    <text evidence="3">The sequence shown here is derived from an EMBL/GenBank/DDBJ whole genome shotgun (WGS) entry which is preliminary data.</text>
</comment>
<dbReference type="InterPro" id="IPR001387">
    <property type="entry name" value="Cro/C1-type_HTH"/>
</dbReference>
<dbReference type="Gene3D" id="1.10.260.40">
    <property type="entry name" value="lambda repressor-like DNA-binding domains"/>
    <property type="match status" value="1"/>
</dbReference>
<dbReference type="AlphaFoldDB" id="A0A7K3RRR3"/>
<evidence type="ECO:0000259" key="2">
    <source>
        <dbReference type="Pfam" id="PF17765"/>
    </source>
</evidence>
<dbReference type="PANTHER" id="PTHR35010">
    <property type="entry name" value="BLL4672 PROTEIN-RELATED"/>
    <property type="match status" value="1"/>
</dbReference>
<dbReference type="SUPFAM" id="SSF47413">
    <property type="entry name" value="lambda repressor-like DNA-binding domains"/>
    <property type="match status" value="1"/>
</dbReference>
<dbReference type="GO" id="GO:0003677">
    <property type="term" value="F:DNA binding"/>
    <property type="evidence" value="ECO:0007669"/>
    <property type="project" value="InterPro"/>
</dbReference>
<evidence type="ECO:0000313" key="4">
    <source>
        <dbReference type="Proteomes" id="UP000469670"/>
    </source>
</evidence>
<gene>
    <name evidence="3" type="ORF">G3I50_06610</name>
</gene>
<organism evidence="3 4">
    <name type="scientific">Streptomyces parvus</name>
    <dbReference type="NCBI Taxonomy" id="66428"/>
    <lineage>
        <taxon>Bacteria</taxon>
        <taxon>Bacillati</taxon>
        <taxon>Actinomycetota</taxon>
        <taxon>Actinomycetes</taxon>
        <taxon>Kitasatosporales</taxon>
        <taxon>Streptomycetaceae</taxon>
        <taxon>Streptomyces</taxon>
    </lineage>
</organism>
<name>A0A7K3RRR3_9ACTN</name>
<feature type="region of interest" description="Disordered" evidence="1">
    <location>
        <begin position="21"/>
        <end position="54"/>
    </location>
</feature>
<dbReference type="InterPro" id="IPR041413">
    <property type="entry name" value="MLTR_LBD"/>
</dbReference>
<dbReference type="RefSeq" id="WP_164200590.1">
    <property type="nucleotide sequence ID" value="NZ_JAAGMP010000314.1"/>
</dbReference>
<dbReference type="Pfam" id="PF17765">
    <property type="entry name" value="MLTR_LBD"/>
    <property type="match status" value="1"/>
</dbReference>
<proteinExistence type="predicted"/>
<dbReference type="Proteomes" id="UP000469670">
    <property type="component" value="Unassembled WGS sequence"/>
</dbReference>
<dbReference type="PANTHER" id="PTHR35010:SF2">
    <property type="entry name" value="BLL4672 PROTEIN"/>
    <property type="match status" value="1"/>
</dbReference>
<reference evidence="3 4" key="1">
    <citation type="submission" date="2020-01" db="EMBL/GenBank/DDBJ databases">
        <title>Insect and environment-associated Actinomycetes.</title>
        <authorList>
            <person name="Currrie C."/>
            <person name="Chevrette M."/>
            <person name="Carlson C."/>
            <person name="Stubbendieck R."/>
            <person name="Wendt-Pienkowski E."/>
        </authorList>
    </citation>
    <scope>NUCLEOTIDE SEQUENCE [LARGE SCALE GENOMIC DNA]</scope>
    <source>
        <strain evidence="3 4">SID7590</strain>
    </source>
</reference>
<accession>A0A7K3RRR3</accession>
<dbReference type="Gene3D" id="3.30.450.180">
    <property type="match status" value="1"/>
</dbReference>